<dbReference type="EMBL" id="JACBAZ010000012">
    <property type="protein sequence ID" value="NWK57482.1"/>
    <property type="molecule type" value="Genomic_DNA"/>
</dbReference>
<sequence length="225" mass="23519">MKRVNVTLCALSAMSASLSAAIVIPDAVSLAGAHSNPASNTGIDHTIDGSGLSATLTDANLSTVTHERGYNRDIQYLTQNAGAPDVLDVTVTYSFTTAIEDQLTTLAFWSYTQANRPNSHASSITVAVNTGSGLSTIGTFNISTPDLSQTSHVADLIDLSSYNLSNVSEVSISLNQANVDSFGEYVGGINEVAFQTQPVPEPGAASLLLISCSGLLLHRRRMASV</sequence>
<comment type="caution">
    <text evidence="2">The sequence shown here is derived from an EMBL/GenBank/DDBJ whole genome shotgun (WGS) entry which is preliminary data.</text>
</comment>
<dbReference type="NCBIfam" id="TIGR02595">
    <property type="entry name" value="PEP_CTERM"/>
    <property type="match status" value="1"/>
</dbReference>
<gene>
    <name evidence="2" type="ORF">HW115_17830</name>
</gene>
<reference evidence="2 3" key="1">
    <citation type="submission" date="2020-07" db="EMBL/GenBank/DDBJ databases">
        <title>Roseicoccus Jingziensis gen. nov., sp. nov., isolated from coastal seawater.</title>
        <authorList>
            <person name="Feng X."/>
        </authorList>
    </citation>
    <scope>NUCLEOTIDE SEQUENCE [LARGE SCALE GENOMIC DNA]</scope>
    <source>
        <strain evidence="2 3">N1E253</strain>
    </source>
</reference>
<evidence type="ECO:0000313" key="3">
    <source>
        <dbReference type="Proteomes" id="UP000557872"/>
    </source>
</evidence>
<dbReference type="Proteomes" id="UP000557872">
    <property type="component" value="Unassembled WGS sequence"/>
</dbReference>
<evidence type="ECO:0000313" key="2">
    <source>
        <dbReference type="EMBL" id="NWK57482.1"/>
    </source>
</evidence>
<feature type="signal peptide" evidence="1">
    <location>
        <begin position="1"/>
        <end position="20"/>
    </location>
</feature>
<protein>
    <submittedName>
        <fullName evidence="2">PEP-CTERM sorting domain-containing protein</fullName>
    </submittedName>
</protein>
<organism evidence="2 3">
    <name type="scientific">Oceaniferula marina</name>
    <dbReference type="NCBI Taxonomy" id="2748318"/>
    <lineage>
        <taxon>Bacteria</taxon>
        <taxon>Pseudomonadati</taxon>
        <taxon>Verrucomicrobiota</taxon>
        <taxon>Verrucomicrobiia</taxon>
        <taxon>Verrucomicrobiales</taxon>
        <taxon>Verrucomicrobiaceae</taxon>
        <taxon>Oceaniferula</taxon>
    </lineage>
</organism>
<dbReference type="InterPro" id="IPR013424">
    <property type="entry name" value="Ice-binding_C"/>
</dbReference>
<keyword evidence="1" id="KW-0732">Signal</keyword>
<dbReference type="RefSeq" id="WP_178934608.1">
    <property type="nucleotide sequence ID" value="NZ_JACBAZ010000012.1"/>
</dbReference>
<accession>A0A851GKD3</accession>
<dbReference type="AlphaFoldDB" id="A0A851GKD3"/>
<feature type="chain" id="PRO_5032862059" evidence="1">
    <location>
        <begin position="21"/>
        <end position="225"/>
    </location>
</feature>
<keyword evidence="3" id="KW-1185">Reference proteome</keyword>
<evidence type="ECO:0000256" key="1">
    <source>
        <dbReference type="SAM" id="SignalP"/>
    </source>
</evidence>
<name>A0A851GKD3_9BACT</name>
<proteinExistence type="predicted"/>